<gene>
    <name evidence="1" type="ORF">DARMORV10_A05P29870.1</name>
</gene>
<reference evidence="1" key="1">
    <citation type="submission" date="2021-01" db="EMBL/GenBank/DDBJ databases">
        <authorList>
            <consortium name="Genoscope - CEA"/>
            <person name="William W."/>
        </authorList>
    </citation>
    <scope>NUCLEOTIDE SEQUENCE</scope>
</reference>
<evidence type="ECO:0000313" key="1">
    <source>
        <dbReference type="EMBL" id="CAF2100219.1"/>
    </source>
</evidence>
<organism evidence="1">
    <name type="scientific">Brassica napus</name>
    <name type="common">Rape</name>
    <dbReference type="NCBI Taxonomy" id="3708"/>
    <lineage>
        <taxon>Eukaryota</taxon>
        <taxon>Viridiplantae</taxon>
        <taxon>Streptophyta</taxon>
        <taxon>Embryophyta</taxon>
        <taxon>Tracheophyta</taxon>
        <taxon>Spermatophyta</taxon>
        <taxon>Magnoliopsida</taxon>
        <taxon>eudicotyledons</taxon>
        <taxon>Gunneridae</taxon>
        <taxon>Pentapetalae</taxon>
        <taxon>rosids</taxon>
        <taxon>malvids</taxon>
        <taxon>Brassicales</taxon>
        <taxon>Brassicaceae</taxon>
        <taxon>Brassiceae</taxon>
        <taxon>Brassica</taxon>
    </lineage>
</organism>
<dbReference type="AlphaFoldDB" id="A0A816TVQ8"/>
<proteinExistence type="predicted"/>
<name>A0A816TVQ8_BRANA</name>
<dbReference type="Proteomes" id="UP001295469">
    <property type="component" value="Chromosome A05"/>
</dbReference>
<protein>
    <submittedName>
        <fullName evidence="1">(rape) hypothetical protein</fullName>
    </submittedName>
</protein>
<dbReference type="EMBL" id="HG994359">
    <property type="protein sequence ID" value="CAF2100219.1"/>
    <property type="molecule type" value="Genomic_DNA"/>
</dbReference>
<accession>A0A816TVQ8</accession>
<sequence>MKTEDQEETCRYMNMFSNSRIPYHLVNWVISQGEVIRDVDAPLNSTPASFIDSMNVNVNLIKPLKMMMPTKYRRAPLWGQLISHLEVVNRETDKRLRKRGCTVAYLSPHLGSQ</sequence>